<name>A0A8J4BKU2_9CHLO</name>
<dbReference type="CDD" id="cd00063">
    <property type="entry name" value="FN3"/>
    <property type="match status" value="2"/>
</dbReference>
<feature type="non-terminal residue" evidence="2">
    <location>
        <position position="406"/>
    </location>
</feature>
<feature type="domain" description="Fibronectin type-III" evidence="1">
    <location>
        <begin position="109"/>
        <end position="204"/>
    </location>
</feature>
<protein>
    <recommendedName>
        <fullName evidence="1">Fibronectin type-III domain-containing protein</fullName>
    </recommendedName>
</protein>
<dbReference type="Proteomes" id="UP000747399">
    <property type="component" value="Unassembled WGS sequence"/>
</dbReference>
<dbReference type="PROSITE" id="PS50853">
    <property type="entry name" value="FN3"/>
    <property type="match status" value="1"/>
</dbReference>
<dbReference type="EMBL" id="BNCO01000041">
    <property type="protein sequence ID" value="GIL60704.1"/>
    <property type="molecule type" value="Genomic_DNA"/>
</dbReference>
<reference evidence="2" key="1">
    <citation type="journal article" date="2021" name="Proc. Natl. Acad. Sci. U.S.A.">
        <title>Three genomes in the algal genus Volvox reveal the fate of a haploid sex-determining region after a transition to homothallism.</title>
        <authorList>
            <person name="Yamamoto K."/>
            <person name="Hamaji T."/>
            <person name="Kawai-Toyooka H."/>
            <person name="Matsuzaki R."/>
            <person name="Takahashi F."/>
            <person name="Nishimura Y."/>
            <person name="Kawachi M."/>
            <person name="Noguchi H."/>
            <person name="Minakuchi Y."/>
            <person name="Umen J.G."/>
            <person name="Toyoda A."/>
            <person name="Nozaki H."/>
        </authorList>
    </citation>
    <scope>NUCLEOTIDE SEQUENCE</scope>
    <source>
        <strain evidence="2">NIES-3780</strain>
    </source>
</reference>
<keyword evidence="3" id="KW-1185">Reference proteome</keyword>
<dbReference type="InterPro" id="IPR013783">
    <property type="entry name" value="Ig-like_fold"/>
</dbReference>
<sequence>MESFMDRGQGRARRLIATPQQQSFQPQQVTLLDLQQGRDIRRRGGTGTPYRGPCKGRHRPPITWTVLRRAALLAVALVGLACCCGGVLRVRGQEIVLSSDSDGCIASKAPGPPKDLKASPKDGRVLLRWDPPADGACVSAYIVNVIDPFFRMDSPAQSTSTGGRTAVVEGLTNGHSYVFQVQAYNSQLMTGGIAQVTATPTDLCSLSEAPGKPTNLRVQTGDGWARLCWDGVDNDACVDQYRVSTSLLDSPDFRTSSDGKISRGACANVTELLSGAKYRFSVTPASVARGLGQTASVTAEVGASTAAQNGWTCRSLEGCAPNRGAFCNCGAVARRGDCKAPAMMDVDWVNKQVTQWCSQTCPCELGPAQGGTLMGSSRGFGALLSGAGLANNALGGGGGGGGVLAA</sequence>
<dbReference type="InterPro" id="IPR036116">
    <property type="entry name" value="FN3_sf"/>
</dbReference>
<dbReference type="Pfam" id="PF00041">
    <property type="entry name" value="fn3"/>
    <property type="match status" value="1"/>
</dbReference>
<dbReference type="AlphaFoldDB" id="A0A8J4BKU2"/>
<dbReference type="SMART" id="SM00060">
    <property type="entry name" value="FN3"/>
    <property type="match status" value="2"/>
</dbReference>
<evidence type="ECO:0000313" key="2">
    <source>
        <dbReference type="EMBL" id="GIL60704.1"/>
    </source>
</evidence>
<evidence type="ECO:0000313" key="3">
    <source>
        <dbReference type="Proteomes" id="UP000747399"/>
    </source>
</evidence>
<dbReference type="InterPro" id="IPR003961">
    <property type="entry name" value="FN3_dom"/>
</dbReference>
<proteinExistence type="predicted"/>
<dbReference type="SUPFAM" id="SSF49265">
    <property type="entry name" value="Fibronectin type III"/>
    <property type="match status" value="1"/>
</dbReference>
<gene>
    <name evidence="2" type="ORF">Vafri_15232</name>
</gene>
<evidence type="ECO:0000259" key="1">
    <source>
        <dbReference type="PROSITE" id="PS50853"/>
    </source>
</evidence>
<dbReference type="Gene3D" id="2.60.40.10">
    <property type="entry name" value="Immunoglobulins"/>
    <property type="match status" value="2"/>
</dbReference>
<comment type="caution">
    <text evidence="2">The sequence shown here is derived from an EMBL/GenBank/DDBJ whole genome shotgun (WGS) entry which is preliminary data.</text>
</comment>
<organism evidence="2 3">
    <name type="scientific">Volvox africanus</name>
    <dbReference type="NCBI Taxonomy" id="51714"/>
    <lineage>
        <taxon>Eukaryota</taxon>
        <taxon>Viridiplantae</taxon>
        <taxon>Chlorophyta</taxon>
        <taxon>core chlorophytes</taxon>
        <taxon>Chlorophyceae</taxon>
        <taxon>CS clade</taxon>
        <taxon>Chlamydomonadales</taxon>
        <taxon>Volvocaceae</taxon>
        <taxon>Volvox</taxon>
    </lineage>
</organism>
<accession>A0A8J4BKU2</accession>